<name>A0AA88HIQ0_ARTSF</name>
<comment type="caution">
    <text evidence="1">The sequence shown here is derived from an EMBL/GenBank/DDBJ whole genome shotgun (WGS) entry which is preliminary data.</text>
</comment>
<feature type="non-terminal residue" evidence="1">
    <location>
        <position position="55"/>
    </location>
</feature>
<dbReference type="EMBL" id="JAVRJZ010000015">
    <property type="protein sequence ID" value="KAK2712765.1"/>
    <property type="molecule type" value="Genomic_DNA"/>
</dbReference>
<accession>A0AA88HIQ0</accession>
<proteinExistence type="predicted"/>
<dbReference type="Proteomes" id="UP001187531">
    <property type="component" value="Unassembled WGS sequence"/>
</dbReference>
<sequence>MHRAKLMVPLAKRKAKEQLELEYKSKSGNPLARMEELQIDLSIREARLLNCFHEG</sequence>
<dbReference type="AlphaFoldDB" id="A0AA88HIQ0"/>
<organism evidence="1 2">
    <name type="scientific">Artemia franciscana</name>
    <name type="common">Brine shrimp</name>
    <name type="synonym">Artemia sanfranciscana</name>
    <dbReference type="NCBI Taxonomy" id="6661"/>
    <lineage>
        <taxon>Eukaryota</taxon>
        <taxon>Metazoa</taxon>
        <taxon>Ecdysozoa</taxon>
        <taxon>Arthropoda</taxon>
        <taxon>Crustacea</taxon>
        <taxon>Branchiopoda</taxon>
        <taxon>Anostraca</taxon>
        <taxon>Artemiidae</taxon>
        <taxon>Artemia</taxon>
    </lineage>
</organism>
<evidence type="ECO:0000313" key="2">
    <source>
        <dbReference type="Proteomes" id="UP001187531"/>
    </source>
</evidence>
<protein>
    <submittedName>
        <fullName evidence="1">Uncharacterized protein</fullName>
    </submittedName>
</protein>
<gene>
    <name evidence="1" type="ORF">QYM36_011455</name>
</gene>
<evidence type="ECO:0000313" key="1">
    <source>
        <dbReference type="EMBL" id="KAK2712765.1"/>
    </source>
</evidence>
<reference evidence="1" key="1">
    <citation type="submission" date="2023-07" db="EMBL/GenBank/DDBJ databases">
        <title>Chromosome-level genome assembly of Artemia franciscana.</title>
        <authorList>
            <person name="Jo E."/>
        </authorList>
    </citation>
    <scope>NUCLEOTIDE SEQUENCE</scope>
    <source>
        <tissue evidence="1">Whole body</tissue>
    </source>
</reference>
<keyword evidence="2" id="KW-1185">Reference proteome</keyword>